<dbReference type="PANTHER" id="PTHR45739:SF11">
    <property type="entry name" value="FRAS1-RELATED EXTRACELLULAR MATRIX PROTEIN 1-LIKE ISOFORM X1"/>
    <property type="match status" value="1"/>
</dbReference>
<dbReference type="Proteomes" id="UP000192472">
    <property type="component" value="Unassembled WGS sequence"/>
</dbReference>
<dbReference type="Gene3D" id="2.60.40.10">
    <property type="entry name" value="Immunoglobulins"/>
    <property type="match status" value="2"/>
</dbReference>
<gene>
    <name evidence="6" type="ORF">SAMN04488029_2113</name>
</gene>
<protein>
    <submittedName>
        <fullName evidence="6">Por secretion system C-terminal sorting domain-containing protein</fullName>
    </submittedName>
</protein>
<evidence type="ECO:0000256" key="2">
    <source>
        <dbReference type="ARBA" id="ARBA00022737"/>
    </source>
</evidence>
<evidence type="ECO:0000256" key="4">
    <source>
        <dbReference type="SAM" id="MobiDB-lite"/>
    </source>
</evidence>
<evidence type="ECO:0000256" key="1">
    <source>
        <dbReference type="ARBA" id="ARBA00022729"/>
    </source>
</evidence>
<dbReference type="NCBIfam" id="TIGR04183">
    <property type="entry name" value="Por_Secre_tail"/>
    <property type="match status" value="1"/>
</dbReference>
<feature type="region of interest" description="Disordered" evidence="4">
    <location>
        <begin position="258"/>
        <end position="277"/>
    </location>
</feature>
<feature type="domain" description="Dystroglycan-type cadherin-like" evidence="5">
    <location>
        <begin position="1572"/>
        <end position="1671"/>
    </location>
</feature>
<dbReference type="InterPro" id="IPR051561">
    <property type="entry name" value="FRAS1_ECM"/>
</dbReference>
<keyword evidence="1" id="KW-0732">Signal</keyword>
<sequence>MDYQNYLYLEYRRTLRKFRKLQLRFEKRISKDTFQDLTARRRYKILTQLRKLKQKIEQLTSRLKLAAAGGSLAFSMAMAPDINAQQAAAASGVPGTPKYLTADKTLVNDETTGAQEAPEVSYNNDGNFVVIWEDNGENIHGKAYGGDVDQSLSFDVVEGININDAAVALNDEDQFIVVWAEDDGGRPPAEYEIKYMRYEVEDGAITNDGPFTVASGSNGMGEVDVAMDASGNFVIVWEENGAYNEEIKAKYYTSDNSSKEELAVSQTPTRSHTDPSIDLDEEGNFIVVWKSIDGSGTTYSVINGRKYHEGTPDDDTFIVHSATDYDDGTKVKTPDVDLNGDGGFVVAWEYEDYIGSSEYIRAQIFDGEGSPQVDGDISVAGFQNTTNPKIAADKDGGFAVVYNTYEYSGNQSIKGSRYNRFGDEIESWDFYNEGDEGNVASHPAIGMNDRGDFVVAWEDNLNSLADGECPEGADCDGSAIYFKRYQDGENQPYNILDSEIINTYTSGVQNNPAIAKDGDGNYIVVWEGSWDPAYESGYGIMGQRFYADGTKNGEEFHINTTTTNSQRDPDVASNANGQFIVTWKGDAGNSSFGIFAQMYNAAGEANGTEIRVDDETTGFFNHYNPSVAMDNDGNAIIIYVEDYSQDILKARRINTDATTDGDEFKIDAYTFSGERNYPDIALNNDGSFVATFGRESGGEEHTYYRRFDAEDSPLDANDVRISGGTSSATRRQSIVMDDDGNFAIVYTEYYEDNSAVLVSKFTKEGSIIFEDVELTNNAPNDFVPSVDTNNLGEVAITWEERWDGDITPVSILDIEGEIFVEYYYPFGSSSIGSFPTLIINENSEVTITRAKSGEIHGASFAKPLEVNIDAGNEFIVNSTTTNTQEKPDVAQNENGDFVVVWRDYSNSSYPAVRAQRYNKEGIRQGSEIKVNSSTMSSLDDPEVALNDNGNFMVVWTEYSVVGGESDDILGRVFDWDGTELMTESIINEETNYNQYNPDIAIRSGGDFQVIWSERYSSDDSWNRVYSQLYSANGEPDESGNQTLFELEEIENVNLKASIAINDSGEMAIPYIYDYDGVTNGFYVFNEKLEIIADNVSFSESSYVDSNKPPVTTDEDGDFILTWSEYILGDEVYNLMARTYSAENGFDSDPVIIGELESEVSPNIALVDDGDLIISYTQYEVEADLYSAYIRRISSELNPIGPEIKINEISASGSTNNAIASSPDGSYTVVWQSQYADNSSDAIMARQFVSHKPIVENYGLTLDEGAATAFSSEHLILENPAGNDQEAYVTFTSLPDHGTLTIEGGAVVEGDELGIENIGLLTYTHDGSETTADTFSFKVTNENFETDLLDFDITVTPVNDLPELAANHGLQLDEGDSQSLYETLSVNDPDNTLSEVFYTIVTLPDFGIIQRTEQIENLGVGDTFTQEEVGYGDIYYYHDGSENHTDSFEFTLSDLASTSETQTYNITVNPVNDAPTLANPIEDQEGQVDDPFSFELAENVFDDVDGDDLTLSATLADDSALPEWLSFDPETATFSGTPDEVTSYTIKVLADDGEATVSDEFILTIGEGNHVPTVANVISDQSTDQYEAFSFTIPANTFSDEDGDDLTLSASLADDSALPSWLSFASTTSTLSGTPVKGDNGEISLKITATDEAENSVSTTFKLTVNFVLGANQETINDISFYPNPADQVLHLALDENMSGQVEFLMFNQSGKMVRQSSLNKIYSSQVFEIDIQNLRKGIYLVKLINENTTATFKINKK</sequence>
<evidence type="ECO:0000256" key="3">
    <source>
        <dbReference type="ARBA" id="ARBA00023180"/>
    </source>
</evidence>
<accession>A0A1W2GDP2</accession>
<dbReference type="Pfam" id="PF05345">
    <property type="entry name" value="He_PIG"/>
    <property type="match status" value="2"/>
</dbReference>
<keyword evidence="2" id="KW-0677">Repeat</keyword>
<keyword evidence="3" id="KW-0325">Glycoprotein</keyword>
<evidence type="ECO:0000313" key="7">
    <source>
        <dbReference type="Proteomes" id="UP000192472"/>
    </source>
</evidence>
<evidence type="ECO:0000259" key="5">
    <source>
        <dbReference type="SMART" id="SM00736"/>
    </source>
</evidence>
<dbReference type="SMART" id="SM00736">
    <property type="entry name" value="CADG"/>
    <property type="match status" value="2"/>
</dbReference>
<evidence type="ECO:0000313" key="6">
    <source>
        <dbReference type="EMBL" id="SMD34644.1"/>
    </source>
</evidence>
<dbReference type="InterPro" id="IPR013783">
    <property type="entry name" value="Ig-like_fold"/>
</dbReference>
<dbReference type="SUPFAM" id="SSF49313">
    <property type="entry name" value="Cadherin-like"/>
    <property type="match status" value="2"/>
</dbReference>
<dbReference type="InterPro" id="IPR015919">
    <property type="entry name" value="Cadherin-like_sf"/>
</dbReference>
<dbReference type="PROSITE" id="PS51854">
    <property type="entry name" value="CSPG"/>
    <property type="match status" value="2"/>
</dbReference>
<dbReference type="GO" id="GO:0016020">
    <property type="term" value="C:membrane"/>
    <property type="evidence" value="ECO:0007669"/>
    <property type="project" value="InterPro"/>
</dbReference>
<reference evidence="6 7" key="1">
    <citation type="submission" date="2017-04" db="EMBL/GenBank/DDBJ databases">
        <authorList>
            <person name="Afonso C.L."/>
            <person name="Miller P.J."/>
            <person name="Scott M.A."/>
            <person name="Spackman E."/>
            <person name="Goraichik I."/>
            <person name="Dimitrov K.M."/>
            <person name="Suarez D.L."/>
            <person name="Swayne D.E."/>
        </authorList>
    </citation>
    <scope>NUCLEOTIDE SEQUENCE [LARGE SCALE GENOMIC DNA]</scope>
    <source>
        <strain evidence="6 7">DSM 26133</strain>
    </source>
</reference>
<dbReference type="Pfam" id="PF16184">
    <property type="entry name" value="Cadherin_3"/>
    <property type="match status" value="2"/>
</dbReference>
<dbReference type="EMBL" id="FWYF01000002">
    <property type="protein sequence ID" value="SMD34644.1"/>
    <property type="molecule type" value="Genomic_DNA"/>
</dbReference>
<organism evidence="6 7">
    <name type="scientific">Reichenbachiella faecimaris</name>
    <dbReference type="NCBI Taxonomy" id="692418"/>
    <lineage>
        <taxon>Bacteria</taxon>
        <taxon>Pseudomonadati</taxon>
        <taxon>Bacteroidota</taxon>
        <taxon>Cytophagia</taxon>
        <taxon>Cytophagales</taxon>
        <taxon>Reichenbachiellaceae</taxon>
        <taxon>Reichenbachiella</taxon>
    </lineage>
</organism>
<name>A0A1W2GDP2_REIFA</name>
<dbReference type="InterPro" id="IPR026444">
    <property type="entry name" value="Secre_tail"/>
</dbReference>
<dbReference type="PANTHER" id="PTHR45739">
    <property type="entry name" value="MATRIX PROTEIN, PUTATIVE-RELATED"/>
    <property type="match status" value="1"/>
</dbReference>
<dbReference type="STRING" id="692418.SAMN04488029_2113"/>
<dbReference type="Pfam" id="PF18962">
    <property type="entry name" value="Por_Secre_tail"/>
    <property type="match status" value="1"/>
</dbReference>
<feature type="domain" description="Dystroglycan-type cadherin-like" evidence="5">
    <location>
        <begin position="1475"/>
        <end position="1571"/>
    </location>
</feature>
<proteinExistence type="predicted"/>
<dbReference type="InterPro" id="IPR039005">
    <property type="entry name" value="CSPG_rpt"/>
</dbReference>
<keyword evidence="7" id="KW-1185">Reference proteome</keyword>
<dbReference type="InterPro" id="IPR006644">
    <property type="entry name" value="Cadg"/>
</dbReference>
<dbReference type="OrthoDB" id="909218at2"/>
<dbReference type="GO" id="GO:0005509">
    <property type="term" value="F:calcium ion binding"/>
    <property type="evidence" value="ECO:0007669"/>
    <property type="project" value="InterPro"/>
</dbReference>
<dbReference type="RefSeq" id="WP_084372784.1">
    <property type="nucleotide sequence ID" value="NZ_FWYF01000002.1"/>
</dbReference>
<dbReference type="GO" id="GO:0009653">
    <property type="term" value="P:anatomical structure morphogenesis"/>
    <property type="evidence" value="ECO:0007669"/>
    <property type="project" value="TreeGrafter"/>
</dbReference>